<keyword evidence="3" id="KW-0378">Hydrolase</keyword>
<dbReference type="Pfam" id="PF07486">
    <property type="entry name" value="Hydrolase_2"/>
    <property type="match status" value="1"/>
</dbReference>
<dbReference type="Pfam" id="PF01476">
    <property type="entry name" value="LysM"/>
    <property type="match status" value="1"/>
</dbReference>
<comment type="caution">
    <text evidence="3">The sequence shown here is derived from an EMBL/GenBank/DDBJ whole genome shotgun (WGS) entry which is preliminary data.</text>
</comment>
<feature type="signal peptide" evidence="1">
    <location>
        <begin position="1"/>
        <end position="19"/>
    </location>
</feature>
<dbReference type="InterPro" id="IPR042047">
    <property type="entry name" value="SleB_dom1"/>
</dbReference>
<evidence type="ECO:0000313" key="3">
    <source>
        <dbReference type="EMBL" id="MBB6729860.1"/>
    </source>
</evidence>
<dbReference type="PROSITE" id="PS51782">
    <property type="entry name" value="LYSM"/>
    <property type="match status" value="1"/>
</dbReference>
<evidence type="ECO:0000313" key="4">
    <source>
        <dbReference type="Proteomes" id="UP000564644"/>
    </source>
</evidence>
<dbReference type="Gene3D" id="1.10.10.2520">
    <property type="entry name" value="Cell wall hydrolase SleB, domain 1"/>
    <property type="match status" value="1"/>
</dbReference>
<dbReference type="Pfam" id="PF07833">
    <property type="entry name" value="Cu_amine_oxidN1"/>
    <property type="match status" value="1"/>
</dbReference>
<dbReference type="EMBL" id="JACJVO010000003">
    <property type="protein sequence ID" value="MBB6729860.1"/>
    <property type="molecule type" value="Genomic_DNA"/>
</dbReference>
<dbReference type="GO" id="GO:0016787">
    <property type="term" value="F:hydrolase activity"/>
    <property type="evidence" value="ECO:0007669"/>
    <property type="project" value="UniProtKB-KW"/>
</dbReference>
<feature type="domain" description="LysM" evidence="2">
    <location>
        <begin position="139"/>
        <end position="182"/>
    </location>
</feature>
<dbReference type="SMART" id="SM00257">
    <property type="entry name" value="LysM"/>
    <property type="match status" value="1"/>
</dbReference>
<dbReference type="Proteomes" id="UP000564644">
    <property type="component" value="Unassembled WGS sequence"/>
</dbReference>
<dbReference type="InterPro" id="IPR018392">
    <property type="entry name" value="LysM"/>
</dbReference>
<dbReference type="RefSeq" id="WP_185127530.1">
    <property type="nucleotide sequence ID" value="NZ_JACJVO010000003.1"/>
</dbReference>
<dbReference type="SUPFAM" id="SSF54106">
    <property type="entry name" value="LysM domain"/>
    <property type="match status" value="1"/>
</dbReference>
<gene>
    <name evidence="3" type="ORF">H7C18_03030</name>
</gene>
<dbReference type="Gene3D" id="3.10.350.10">
    <property type="entry name" value="LysM domain"/>
    <property type="match status" value="1"/>
</dbReference>
<dbReference type="InterPro" id="IPR012854">
    <property type="entry name" value="Cu_amine_oxidase-like_N"/>
</dbReference>
<feature type="chain" id="PRO_5031021765" evidence="1">
    <location>
        <begin position="20"/>
        <end position="338"/>
    </location>
</feature>
<keyword evidence="1" id="KW-0732">Signal</keyword>
<dbReference type="CDD" id="cd00118">
    <property type="entry name" value="LysM"/>
    <property type="match status" value="1"/>
</dbReference>
<accession>A0A7X0SH28</accession>
<dbReference type="AlphaFoldDB" id="A0A7X0SH28"/>
<evidence type="ECO:0000259" key="2">
    <source>
        <dbReference type="PROSITE" id="PS51782"/>
    </source>
</evidence>
<dbReference type="InterPro" id="IPR036779">
    <property type="entry name" value="LysM_dom_sf"/>
</dbReference>
<dbReference type="Gene3D" id="3.30.457.10">
    <property type="entry name" value="Copper amine oxidase-like, N-terminal domain"/>
    <property type="match status" value="1"/>
</dbReference>
<reference evidence="3 4" key="1">
    <citation type="submission" date="2020-08" db="EMBL/GenBank/DDBJ databases">
        <title>Cohnella phylogeny.</title>
        <authorList>
            <person name="Dunlap C."/>
        </authorList>
    </citation>
    <scope>NUCLEOTIDE SEQUENCE [LARGE SCALE GENOMIC DNA]</scope>
    <source>
        <strain evidence="3 4">CBP 2801</strain>
    </source>
</reference>
<dbReference type="InterPro" id="IPR011105">
    <property type="entry name" value="Cell_wall_hydrolase_SleB"/>
</dbReference>
<keyword evidence="4" id="KW-1185">Reference proteome</keyword>
<sequence>MAAAALGLFLAVGTGTALASEQQALPIENGNAVEVSEHLWTVNGETFAPVKELADRMGWQLAYEPESGLVTVSNGMDDTLSFQEGTSSLEFNGSTYGTESAAKLKDGDMYFPLRLLAEAMNANVTWNEERKAAVIQPQPEYVVAEGDTLWSLAEDQETTPRELMLRNGLPDINLQIGQQLKLVVPEFLDPNVQAAAKAQAEVQAKVAVAREVKASEAEPEIDAEDLALLAKLVQVESGYEPYEGKLAVANVVLNRVKTGRYSDTVKGVIYAPGQFPPATNGTLAKTKASEDSIKAAKAALSGENNVPGAVYFFNPQREPGKLKSLTKVKQIGHHVFAK</sequence>
<organism evidence="3 4">
    <name type="scientific">Cohnella zeiphila</name>
    <dbReference type="NCBI Taxonomy" id="2761120"/>
    <lineage>
        <taxon>Bacteria</taxon>
        <taxon>Bacillati</taxon>
        <taxon>Bacillota</taxon>
        <taxon>Bacilli</taxon>
        <taxon>Bacillales</taxon>
        <taxon>Paenibacillaceae</taxon>
        <taxon>Cohnella</taxon>
    </lineage>
</organism>
<proteinExistence type="predicted"/>
<dbReference type="InterPro" id="IPR036582">
    <property type="entry name" value="Mao_N_sf"/>
</dbReference>
<protein>
    <submittedName>
        <fullName evidence="3">Cell wall hydrolase</fullName>
    </submittedName>
</protein>
<name>A0A7X0SH28_9BACL</name>
<dbReference type="Gene3D" id="6.20.240.60">
    <property type="match status" value="1"/>
</dbReference>
<dbReference type="SUPFAM" id="SSF55383">
    <property type="entry name" value="Copper amine oxidase, domain N"/>
    <property type="match status" value="1"/>
</dbReference>
<evidence type="ECO:0000256" key="1">
    <source>
        <dbReference type="SAM" id="SignalP"/>
    </source>
</evidence>